<gene>
    <name evidence="1" type="ORF">DFH08DRAFT_941520</name>
</gene>
<protein>
    <submittedName>
        <fullName evidence="1">Uncharacterized protein</fullName>
    </submittedName>
</protein>
<keyword evidence="2" id="KW-1185">Reference proteome</keyword>
<comment type="caution">
    <text evidence="1">The sequence shown here is derived from an EMBL/GenBank/DDBJ whole genome shotgun (WGS) entry which is preliminary data.</text>
</comment>
<dbReference type="EMBL" id="JARIHO010000047">
    <property type="protein sequence ID" value="KAJ7323210.1"/>
    <property type="molecule type" value="Genomic_DNA"/>
</dbReference>
<evidence type="ECO:0000313" key="2">
    <source>
        <dbReference type="Proteomes" id="UP001218218"/>
    </source>
</evidence>
<sequence>MYSFSSPHILLGAVDVTVARDGTKWLLVTPKGNAFLHTRELAHLNHSTTSGAISSSSEANHPCFWFDSDWDRRPSPLSDLLAALLTIEPKAPIKRTGRTRKMVAEIGGEREAVEVEVMMDESELCKVCYYCGAFESSQRGQPDEVYRKMGGDGFISTYSCESCMSLSFLTRNALRSKRTDQSLPMIIRLLQMLSWSRSCYISFMICS</sequence>
<organism evidence="1 2">
    <name type="scientific">Mycena albidolilacea</name>
    <dbReference type="NCBI Taxonomy" id="1033008"/>
    <lineage>
        <taxon>Eukaryota</taxon>
        <taxon>Fungi</taxon>
        <taxon>Dikarya</taxon>
        <taxon>Basidiomycota</taxon>
        <taxon>Agaricomycotina</taxon>
        <taxon>Agaricomycetes</taxon>
        <taxon>Agaricomycetidae</taxon>
        <taxon>Agaricales</taxon>
        <taxon>Marasmiineae</taxon>
        <taxon>Mycenaceae</taxon>
        <taxon>Mycena</taxon>
    </lineage>
</organism>
<evidence type="ECO:0000313" key="1">
    <source>
        <dbReference type="EMBL" id="KAJ7323210.1"/>
    </source>
</evidence>
<accession>A0AAD7EHZ0</accession>
<proteinExistence type="predicted"/>
<name>A0AAD7EHZ0_9AGAR</name>
<dbReference type="Proteomes" id="UP001218218">
    <property type="component" value="Unassembled WGS sequence"/>
</dbReference>
<dbReference type="AlphaFoldDB" id="A0AAD7EHZ0"/>
<reference evidence="1" key="1">
    <citation type="submission" date="2023-03" db="EMBL/GenBank/DDBJ databases">
        <title>Massive genome expansion in bonnet fungi (Mycena s.s.) driven by repeated elements and novel gene families across ecological guilds.</title>
        <authorList>
            <consortium name="Lawrence Berkeley National Laboratory"/>
            <person name="Harder C.B."/>
            <person name="Miyauchi S."/>
            <person name="Viragh M."/>
            <person name="Kuo A."/>
            <person name="Thoen E."/>
            <person name="Andreopoulos B."/>
            <person name="Lu D."/>
            <person name="Skrede I."/>
            <person name="Drula E."/>
            <person name="Henrissat B."/>
            <person name="Morin E."/>
            <person name="Kohler A."/>
            <person name="Barry K."/>
            <person name="LaButti K."/>
            <person name="Morin E."/>
            <person name="Salamov A."/>
            <person name="Lipzen A."/>
            <person name="Mereny Z."/>
            <person name="Hegedus B."/>
            <person name="Baldrian P."/>
            <person name="Stursova M."/>
            <person name="Weitz H."/>
            <person name="Taylor A."/>
            <person name="Grigoriev I.V."/>
            <person name="Nagy L.G."/>
            <person name="Martin F."/>
            <person name="Kauserud H."/>
        </authorList>
    </citation>
    <scope>NUCLEOTIDE SEQUENCE</scope>
    <source>
        <strain evidence="1">CBHHK002</strain>
    </source>
</reference>